<evidence type="ECO:0000313" key="1">
    <source>
        <dbReference type="EMBL" id="CAJ1972599.1"/>
    </source>
</evidence>
<dbReference type="Gramene" id="rna-AYBTSS11_LOCUS24650">
    <property type="protein sequence ID" value="CAJ1972599.1"/>
    <property type="gene ID" value="gene-AYBTSS11_LOCUS24650"/>
</dbReference>
<feature type="non-terminal residue" evidence="1">
    <location>
        <position position="1"/>
    </location>
</feature>
<accession>A0AA86TET4</accession>
<organism evidence="1 2">
    <name type="scientific">Sphenostylis stenocarpa</name>
    <dbReference type="NCBI Taxonomy" id="92480"/>
    <lineage>
        <taxon>Eukaryota</taxon>
        <taxon>Viridiplantae</taxon>
        <taxon>Streptophyta</taxon>
        <taxon>Embryophyta</taxon>
        <taxon>Tracheophyta</taxon>
        <taxon>Spermatophyta</taxon>
        <taxon>Magnoliopsida</taxon>
        <taxon>eudicotyledons</taxon>
        <taxon>Gunneridae</taxon>
        <taxon>Pentapetalae</taxon>
        <taxon>rosids</taxon>
        <taxon>fabids</taxon>
        <taxon>Fabales</taxon>
        <taxon>Fabaceae</taxon>
        <taxon>Papilionoideae</taxon>
        <taxon>50 kb inversion clade</taxon>
        <taxon>NPAAA clade</taxon>
        <taxon>indigoferoid/millettioid clade</taxon>
        <taxon>Phaseoleae</taxon>
        <taxon>Sphenostylis</taxon>
    </lineage>
</organism>
<dbReference type="EMBL" id="OY731405">
    <property type="protein sequence ID" value="CAJ1972599.1"/>
    <property type="molecule type" value="Genomic_DNA"/>
</dbReference>
<protein>
    <submittedName>
        <fullName evidence="1">Uncharacterized protein</fullName>
    </submittedName>
</protein>
<reference evidence="1" key="1">
    <citation type="submission" date="2023-10" db="EMBL/GenBank/DDBJ databases">
        <authorList>
            <person name="Domelevo Entfellner J.-B."/>
        </authorList>
    </citation>
    <scope>NUCLEOTIDE SEQUENCE</scope>
</reference>
<gene>
    <name evidence="1" type="ORF">AYBTSS11_LOCUS24650</name>
</gene>
<evidence type="ECO:0000313" key="2">
    <source>
        <dbReference type="Proteomes" id="UP001189624"/>
    </source>
</evidence>
<dbReference type="Proteomes" id="UP001189624">
    <property type="component" value="Chromosome 8"/>
</dbReference>
<name>A0AA86TET4_9FABA</name>
<dbReference type="AlphaFoldDB" id="A0AA86TET4"/>
<sequence length="74" mass="8626">DEEKGINRKTAMSWAENLNARGPIKVPYRNHVVIESPHSKSLKLESLPFVDLHNDNKNNRLLQISFSSYIFFNR</sequence>
<proteinExistence type="predicted"/>
<keyword evidence="2" id="KW-1185">Reference proteome</keyword>